<keyword evidence="1" id="KW-1133">Transmembrane helix</keyword>
<accession>M4VV54</accession>
<feature type="transmembrane region" description="Helical" evidence="1">
    <location>
        <begin position="82"/>
        <end position="101"/>
    </location>
</feature>
<sequence>MDMNPDTELMKLALRQKCPKCGIGNLYKPGLTLNLADTCDHCGFDLAKNDSADGPAVFLIFILSFLLVPLALLVEVWFAPPLWLHVIVWTIVALAITVGLLRPIKAYVIALQYKHRSSDWEE</sequence>
<dbReference type="Proteomes" id="UP000011932">
    <property type="component" value="Chromosome"/>
</dbReference>
<reference evidence="2 3" key="1">
    <citation type="journal article" date="2013" name="ISME J.">
        <title>By their genes ye shall know them: genomic signatures of predatory bacteria.</title>
        <authorList>
            <person name="Pasternak Z."/>
            <person name="Pietrokovski S."/>
            <person name="Rotem O."/>
            <person name="Gophna U."/>
            <person name="Lurie-Weinberger M.N."/>
            <person name="Jurkevitch E."/>
        </authorList>
    </citation>
    <scope>NUCLEOTIDE SEQUENCE [LARGE SCALE GENOMIC DNA]</scope>
    <source>
        <strain evidence="2">EPB</strain>
    </source>
</reference>
<organism evidence="2 3">
    <name type="scientific">Micavibrio aeruginosavorus EPB</name>
    <dbReference type="NCBI Taxonomy" id="349215"/>
    <lineage>
        <taxon>Bacteria</taxon>
        <taxon>Pseudomonadati</taxon>
        <taxon>Bdellovibrionota</taxon>
        <taxon>Bdellovibrionia</taxon>
        <taxon>Bdellovibrionales</taxon>
        <taxon>Pseudobdellovibrionaceae</taxon>
        <taxon>Micavibrio</taxon>
    </lineage>
</organism>
<dbReference type="OrthoDB" id="9799456at2"/>
<name>M4VV54_9BACT</name>
<dbReference type="InterPro" id="IPR009325">
    <property type="entry name" value="DUF983"/>
</dbReference>
<dbReference type="Pfam" id="PF06170">
    <property type="entry name" value="DUF983"/>
    <property type="match status" value="1"/>
</dbReference>
<dbReference type="KEGG" id="man:A11S_238"/>
<dbReference type="STRING" id="349215.A11S_238"/>
<gene>
    <name evidence="2" type="ORF">A11S_238</name>
</gene>
<keyword evidence="1" id="KW-0812">Transmembrane</keyword>
<dbReference type="RefSeq" id="WP_015466636.1">
    <property type="nucleotide sequence ID" value="NC_020812.1"/>
</dbReference>
<dbReference type="HOGENOM" id="CLU_133751_0_0_5"/>
<evidence type="ECO:0008006" key="4">
    <source>
        <dbReference type="Google" id="ProtNLM"/>
    </source>
</evidence>
<protein>
    <recommendedName>
        <fullName evidence="4">DUF983 domain-containing protein</fullName>
    </recommendedName>
</protein>
<dbReference type="PATRIC" id="fig|349215.9.peg.237"/>
<keyword evidence="1" id="KW-0472">Membrane</keyword>
<evidence type="ECO:0000256" key="1">
    <source>
        <dbReference type="SAM" id="Phobius"/>
    </source>
</evidence>
<feature type="transmembrane region" description="Helical" evidence="1">
    <location>
        <begin position="56"/>
        <end position="76"/>
    </location>
</feature>
<evidence type="ECO:0000313" key="2">
    <source>
        <dbReference type="EMBL" id="AGH97074.1"/>
    </source>
</evidence>
<dbReference type="AlphaFoldDB" id="M4VV54"/>
<evidence type="ECO:0000313" key="3">
    <source>
        <dbReference type="Proteomes" id="UP000011932"/>
    </source>
</evidence>
<proteinExistence type="predicted"/>
<dbReference type="EMBL" id="CP003538">
    <property type="protein sequence ID" value="AGH97074.1"/>
    <property type="molecule type" value="Genomic_DNA"/>
</dbReference>